<dbReference type="GeneID" id="39991624"/>
<feature type="compositionally biased region" description="Low complexity" evidence="1">
    <location>
        <begin position="671"/>
        <end position="687"/>
    </location>
</feature>
<comment type="caution">
    <text evidence="5">The sequence shown here is derived from an EMBL/GenBank/DDBJ whole genome shotgun (WGS) entry which is preliminary data.</text>
</comment>
<evidence type="ECO:0000256" key="2">
    <source>
        <dbReference type="SAM" id="SignalP"/>
    </source>
</evidence>
<feature type="signal peptide" evidence="2">
    <location>
        <begin position="1"/>
        <end position="21"/>
    </location>
</feature>
<dbReference type="InterPro" id="IPR013320">
    <property type="entry name" value="ConA-like_dom_sf"/>
</dbReference>
<dbReference type="Pfam" id="PF22925">
    <property type="entry name" value="TS_C"/>
    <property type="match status" value="1"/>
</dbReference>
<dbReference type="EMBL" id="NBCO01000129">
    <property type="protein sequence ID" value="ORC81142.1"/>
    <property type="molecule type" value="Genomic_DNA"/>
</dbReference>
<feature type="domain" description="Sialidase" evidence="3">
    <location>
        <begin position="178"/>
        <end position="347"/>
    </location>
</feature>
<evidence type="ECO:0000259" key="4">
    <source>
        <dbReference type="Pfam" id="PF22925"/>
    </source>
</evidence>
<dbReference type="InterPro" id="IPR036278">
    <property type="entry name" value="Sialidase_sf"/>
</dbReference>
<sequence length="812" mass="90884">MPHSLFVVLLILLLGCTSGYAQSAVQQEEITLLRTFNGSHFWEFGNGELVAIDAAVWFPPNATQHEYIELLTPASSEGENAWWNAHRKWFRFYPSGYNPFFMGYGSGKPFHAVFALVESNNPPRREDSTLRIVWMTTLNGGFEKYSLIYTPLILKLPYIHRRAGVVRFPADTISPILTTKNNILLFPVQFVATENKVFSTVMYYTPHDKQWNFGGLTDKGTYSPAILEWKDDKLMMITQHTSGYYGVYESTDLGKNWKESTGTLSRVWTNSPINTERVSQNNFITATIDGKRVILFVQSVVSGEDKELHLWVTDNTRIHHVGLIVKDKKVKSSTLLFKDDKLYFRYETGERKGYGFLYMDTTTMLEKIKSALTAWTKQDTLVSKATNQTLVSCYLSYLKCKEPIPITTGLVGYLSGNIDGDKWKDEYLGVNAFVSGITERVTDGLKFMGVGAGAMWPVSINGPARQYHFTNYAFTLVATVAIHEVPKKGSSPLLGVKLKDRNGQEILLGVSYTNESKWSTINRGTTSKSTGTWELNNGYSVILTFENRESSVYINGTRLGVGADLGIAEEGEEISHFYFGAYSDKVPRTIHILQAKPEETVHISVKDVMLYNRVLSREEIDVLHKSKMSTLYGARDAEEILKKIMSRPNVVNSPPLEATKIQQNATSQDNATPTQTETPTATLQPEPSTEVATQSENKTAVTATAQTQENQHSTQSTEKQEQNKAPEALNESTHAEPPEKDETTEATTTGTTVPVSSTNTMQQDLLRNTTQSMINNNVNAHKNKSIDGTVRIYESVLPMLLLGLWALVTVFP</sequence>
<feature type="compositionally biased region" description="Polar residues" evidence="1">
    <location>
        <begin position="690"/>
        <end position="717"/>
    </location>
</feature>
<evidence type="ECO:0000313" key="6">
    <source>
        <dbReference type="Proteomes" id="UP000192257"/>
    </source>
</evidence>
<evidence type="ECO:0000313" key="5">
    <source>
        <dbReference type="EMBL" id="ORC81142.1"/>
    </source>
</evidence>
<protein>
    <submittedName>
        <fullName evidence="5">Uncharacterized protein</fullName>
    </submittedName>
</protein>
<feature type="chain" id="PRO_5013162715" evidence="2">
    <location>
        <begin position="22"/>
        <end position="812"/>
    </location>
</feature>
<dbReference type="Gene3D" id="2.120.10.10">
    <property type="match status" value="1"/>
</dbReference>
<dbReference type="InterPro" id="IPR055239">
    <property type="entry name" value="TS_C"/>
</dbReference>
<dbReference type="SUPFAM" id="SSF49899">
    <property type="entry name" value="Concanavalin A-like lectins/glucanases"/>
    <property type="match status" value="1"/>
</dbReference>
<feature type="compositionally biased region" description="Low complexity" evidence="1">
    <location>
        <begin position="745"/>
        <end position="760"/>
    </location>
</feature>
<dbReference type="VEuPathDB" id="TriTrypDB:TM35_001291050"/>
<proteinExistence type="predicted"/>
<dbReference type="InterPro" id="IPR011040">
    <property type="entry name" value="Sialidase"/>
</dbReference>
<dbReference type="CDD" id="cd15482">
    <property type="entry name" value="Sialidase_non-viral"/>
    <property type="match status" value="1"/>
</dbReference>
<dbReference type="GO" id="GO:0004308">
    <property type="term" value="F:exo-alpha-sialidase activity"/>
    <property type="evidence" value="ECO:0007669"/>
    <property type="project" value="InterPro"/>
</dbReference>
<dbReference type="PRINTS" id="PR01803">
    <property type="entry name" value="TCSIALIDASE"/>
</dbReference>
<dbReference type="Gene3D" id="2.60.120.200">
    <property type="match status" value="1"/>
</dbReference>
<evidence type="ECO:0000259" key="3">
    <source>
        <dbReference type="Pfam" id="PF13859"/>
    </source>
</evidence>
<feature type="domain" description="Trans-sialidase C-terminal" evidence="4">
    <location>
        <begin position="406"/>
        <end position="617"/>
    </location>
</feature>
<dbReference type="SUPFAM" id="SSF50939">
    <property type="entry name" value="Sialidases"/>
    <property type="match status" value="1"/>
</dbReference>
<name>A0A1X0NFE6_9TRYP</name>
<dbReference type="Proteomes" id="UP000192257">
    <property type="component" value="Unassembled WGS sequence"/>
</dbReference>
<dbReference type="Pfam" id="PF13859">
    <property type="entry name" value="BNR_3"/>
    <property type="match status" value="1"/>
</dbReference>
<organism evidence="5 6">
    <name type="scientific">Trypanosoma theileri</name>
    <dbReference type="NCBI Taxonomy" id="67003"/>
    <lineage>
        <taxon>Eukaryota</taxon>
        <taxon>Discoba</taxon>
        <taxon>Euglenozoa</taxon>
        <taxon>Kinetoplastea</taxon>
        <taxon>Metakinetoplastina</taxon>
        <taxon>Trypanosomatida</taxon>
        <taxon>Trypanosomatidae</taxon>
        <taxon>Trypanosoma</taxon>
    </lineage>
</organism>
<reference evidence="5 6" key="1">
    <citation type="submission" date="2017-03" db="EMBL/GenBank/DDBJ databases">
        <title>An alternative strategy for trypanosome survival in the mammalian bloodstream revealed through genome and transcriptome analysis of the ubiquitous bovine parasite Trypanosoma (Megatrypanum) theileri.</title>
        <authorList>
            <person name="Kelly S."/>
            <person name="Ivens A."/>
            <person name="Mott A."/>
            <person name="O'Neill E."/>
            <person name="Emms D."/>
            <person name="Macleod O."/>
            <person name="Voorheis P."/>
            <person name="Matthews J."/>
            <person name="Matthews K."/>
            <person name="Carrington M."/>
        </authorList>
    </citation>
    <scope>NUCLEOTIDE SEQUENCE [LARGE SCALE GENOMIC DNA]</scope>
    <source>
        <strain evidence="5">Edinburgh</strain>
    </source>
</reference>
<dbReference type="RefSeq" id="XP_028876866.1">
    <property type="nucleotide sequence ID" value="XM_029031844.1"/>
</dbReference>
<feature type="compositionally biased region" description="Basic and acidic residues" evidence="1">
    <location>
        <begin position="733"/>
        <end position="743"/>
    </location>
</feature>
<feature type="region of interest" description="Disordered" evidence="1">
    <location>
        <begin position="662"/>
        <end position="761"/>
    </location>
</feature>
<dbReference type="AlphaFoldDB" id="A0A1X0NFE6"/>
<evidence type="ECO:0000256" key="1">
    <source>
        <dbReference type="SAM" id="MobiDB-lite"/>
    </source>
</evidence>
<gene>
    <name evidence="5" type="ORF">TM35_001291050</name>
</gene>
<keyword evidence="2" id="KW-0732">Signal</keyword>
<accession>A0A1X0NFE6</accession>
<keyword evidence="6" id="KW-1185">Reference proteome</keyword>
<dbReference type="InterPro" id="IPR008377">
    <property type="entry name" value="Sialidase_trypan"/>
</dbReference>